<feature type="compositionally biased region" description="Gly residues" evidence="1">
    <location>
        <begin position="110"/>
        <end position="133"/>
    </location>
</feature>
<dbReference type="Pfam" id="PF05568">
    <property type="entry name" value="ASFV_J13L"/>
    <property type="match status" value="1"/>
</dbReference>
<feature type="region of interest" description="Disordered" evidence="1">
    <location>
        <begin position="92"/>
        <end position="173"/>
    </location>
</feature>
<feature type="compositionally biased region" description="Low complexity" evidence="1">
    <location>
        <begin position="134"/>
        <end position="145"/>
    </location>
</feature>
<name>A0AAE0JB50_9PEZI</name>
<dbReference type="GeneID" id="87866934"/>
<keyword evidence="2" id="KW-0472">Membrane</keyword>
<keyword evidence="2" id="KW-1133">Transmembrane helix</keyword>
<reference evidence="3" key="1">
    <citation type="journal article" date="2023" name="Mol. Phylogenet. Evol.">
        <title>Genome-scale phylogeny and comparative genomics of the fungal order Sordariales.</title>
        <authorList>
            <person name="Hensen N."/>
            <person name="Bonometti L."/>
            <person name="Westerberg I."/>
            <person name="Brannstrom I.O."/>
            <person name="Guillou S."/>
            <person name="Cros-Aarteil S."/>
            <person name="Calhoun S."/>
            <person name="Haridas S."/>
            <person name="Kuo A."/>
            <person name="Mondo S."/>
            <person name="Pangilinan J."/>
            <person name="Riley R."/>
            <person name="LaButti K."/>
            <person name="Andreopoulos B."/>
            <person name="Lipzen A."/>
            <person name="Chen C."/>
            <person name="Yan M."/>
            <person name="Daum C."/>
            <person name="Ng V."/>
            <person name="Clum A."/>
            <person name="Steindorff A."/>
            <person name="Ohm R.A."/>
            <person name="Martin F."/>
            <person name="Silar P."/>
            <person name="Natvig D.O."/>
            <person name="Lalanne C."/>
            <person name="Gautier V."/>
            <person name="Ament-Velasquez S.L."/>
            <person name="Kruys A."/>
            <person name="Hutchinson M.I."/>
            <person name="Powell A.J."/>
            <person name="Barry K."/>
            <person name="Miller A.N."/>
            <person name="Grigoriev I.V."/>
            <person name="Debuchy R."/>
            <person name="Gladieux P."/>
            <person name="Hiltunen Thoren M."/>
            <person name="Johannesson H."/>
        </authorList>
    </citation>
    <scope>NUCLEOTIDE SEQUENCE</scope>
    <source>
        <strain evidence="3">CBS 560.94</strain>
    </source>
</reference>
<evidence type="ECO:0000256" key="1">
    <source>
        <dbReference type="SAM" id="MobiDB-lite"/>
    </source>
</evidence>
<feature type="compositionally biased region" description="Low complexity" evidence="1">
    <location>
        <begin position="96"/>
        <end position="109"/>
    </location>
</feature>
<dbReference type="InterPro" id="IPR008385">
    <property type="entry name" value="ASFV_p54"/>
</dbReference>
<dbReference type="AlphaFoldDB" id="A0AAE0JB50"/>
<dbReference type="RefSeq" id="XP_062679568.1">
    <property type="nucleotide sequence ID" value="XM_062829780.1"/>
</dbReference>
<sequence>MAPTLITSPSSPLGLTILPRTACHELHGCGSIQQDKLPLIIAVVVVVVIIIVAIYWFSFRKLREIRKQQTSTTKDNVKLAIVLGLNPNNTAPHAPTLGAGTTTGATTGSGATGTGTGAGTGAIGARGGAGGAAAGQPGVFEGGLPPLVPPPLYEETPPPPPTYQRGEMAPRRA</sequence>
<evidence type="ECO:0000256" key="2">
    <source>
        <dbReference type="SAM" id="Phobius"/>
    </source>
</evidence>
<keyword evidence="2" id="KW-0812">Transmembrane</keyword>
<keyword evidence="4" id="KW-1185">Reference proteome</keyword>
<proteinExistence type="predicted"/>
<dbReference type="Proteomes" id="UP001278500">
    <property type="component" value="Unassembled WGS sequence"/>
</dbReference>
<comment type="caution">
    <text evidence="3">The sequence shown here is derived from an EMBL/GenBank/DDBJ whole genome shotgun (WGS) entry which is preliminary data.</text>
</comment>
<feature type="compositionally biased region" description="Pro residues" evidence="1">
    <location>
        <begin position="146"/>
        <end position="162"/>
    </location>
</feature>
<dbReference type="EMBL" id="JAUEPP010000006">
    <property type="protein sequence ID" value="KAK3340626.1"/>
    <property type="molecule type" value="Genomic_DNA"/>
</dbReference>
<gene>
    <name evidence="3" type="ORF">B0H65DRAFT_551069</name>
</gene>
<evidence type="ECO:0000313" key="4">
    <source>
        <dbReference type="Proteomes" id="UP001278500"/>
    </source>
</evidence>
<accession>A0AAE0JB50</accession>
<organism evidence="3 4">
    <name type="scientific">Neurospora tetraspora</name>
    <dbReference type="NCBI Taxonomy" id="94610"/>
    <lineage>
        <taxon>Eukaryota</taxon>
        <taxon>Fungi</taxon>
        <taxon>Dikarya</taxon>
        <taxon>Ascomycota</taxon>
        <taxon>Pezizomycotina</taxon>
        <taxon>Sordariomycetes</taxon>
        <taxon>Sordariomycetidae</taxon>
        <taxon>Sordariales</taxon>
        <taxon>Sordariaceae</taxon>
        <taxon>Neurospora</taxon>
    </lineage>
</organism>
<feature type="transmembrane region" description="Helical" evidence="2">
    <location>
        <begin position="37"/>
        <end position="57"/>
    </location>
</feature>
<protein>
    <submittedName>
        <fullName evidence="3">Uncharacterized protein</fullName>
    </submittedName>
</protein>
<evidence type="ECO:0000313" key="3">
    <source>
        <dbReference type="EMBL" id="KAK3340626.1"/>
    </source>
</evidence>
<reference evidence="3" key="2">
    <citation type="submission" date="2023-06" db="EMBL/GenBank/DDBJ databases">
        <authorList>
            <consortium name="Lawrence Berkeley National Laboratory"/>
            <person name="Haridas S."/>
            <person name="Hensen N."/>
            <person name="Bonometti L."/>
            <person name="Westerberg I."/>
            <person name="Brannstrom I.O."/>
            <person name="Guillou S."/>
            <person name="Cros-Aarteil S."/>
            <person name="Calhoun S."/>
            <person name="Kuo A."/>
            <person name="Mondo S."/>
            <person name="Pangilinan J."/>
            <person name="Riley R."/>
            <person name="Labutti K."/>
            <person name="Andreopoulos B."/>
            <person name="Lipzen A."/>
            <person name="Chen C."/>
            <person name="Yanf M."/>
            <person name="Daum C."/>
            <person name="Ng V."/>
            <person name="Clum A."/>
            <person name="Steindorff A."/>
            <person name="Ohm R."/>
            <person name="Martin F."/>
            <person name="Silar P."/>
            <person name="Natvig D."/>
            <person name="Lalanne C."/>
            <person name="Gautier V."/>
            <person name="Ament-Velasquez S.L."/>
            <person name="Kruys A."/>
            <person name="Hutchinson M.I."/>
            <person name="Powell A.J."/>
            <person name="Barry K."/>
            <person name="Miller A.N."/>
            <person name="Grigoriev I.V."/>
            <person name="Debuchy R."/>
            <person name="Gladieux P."/>
            <person name="Thoren M.H."/>
            <person name="Johannesson H."/>
        </authorList>
    </citation>
    <scope>NUCLEOTIDE SEQUENCE</scope>
    <source>
        <strain evidence="3">CBS 560.94</strain>
    </source>
</reference>